<feature type="region of interest" description="Disordered" evidence="1">
    <location>
        <begin position="1"/>
        <end position="67"/>
    </location>
</feature>
<dbReference type="EMBL" id="AMYB01000001">
    <property type="protein sequence ID" value="OAD08612.1"/>
    <property type="molecule type" value="Genomic_DNA"/>
</dbReference>
<dbReference type="STRING" id="747725.A0A162U0W3"/>
<comment type="caution">
    <text evidence="2">The sequence shown here is derived from an EMBL/GenBank/DDBJ whole genome shotgun (WGS) entry which is preliminary data.</text>
</comment>
<proteinExistence type="predicted"/>
<evidence type="ECO:0000313" key="2">
    <source>
        <dbReference type="EMBL" id="OAD08612.1"/>
    </source>
</evidence>
<dbReference type="VEuPathDB" id="FungiDB:MUCCIDRAFT_105578"/>
<name>A0A162U0W3_MUCCL</name>
<sequence>MENQDFYSNNRRLRGQQQQQHPQHHQPGSRADKASSWRSSQRDPLSSTPSKRRRNINEKSPGNNMERLSAMYNSATSSQRDDRVSSWCADVQRHRLTSQSSAGFTVFNDNQLNPVSPVQAGAGAQLNPRGPPGLMVVSPFLQSMQLPGPVRTMQRAAPPPPAGMHFTSADLRSQSSVVFQPRNPGSQMGFSAFSQRAPESIHSSQLFSPWSQDANALQLRDSNQQNLFNSSLMLHKHNELGIKAEGQCKTAPPPPPSPTPTWSQVAAKDPQQLTRCNSSTTVVATDAIEAKTTSTMQVERTVSAIPFVKEDMDLDMAEACATPASPLQTASVVLPLREPRYITDSLAFISSGVNSDQNISVVRPYTVLKIKNIAWNVSASDIYNALSRHKILRLPDVTKLPQCVHVFMDVETGKTLNTAYVEVEMNASSPTQIDSLIRNINIPQPQGRHISVTRSSYDELCNNLFSGWKGEFKDGMANPHTDSRDFSATQKSLYYIRQRDLQRLLNVCRFYKSCYNRKCAERPFEFLITIIMNMPWKQPHAVITAQRDIIYECYKLATEALYNHVNRELHSFDDELLPRMVRAAIICDGFTVKQKKVVLCNARMECPPDLLSYMQEPALSTAGFTDFLR</sequence>
<gene>
    <name evidence="2" type="ORF">MUCCIDRAFT_105578</name>
</gene>
<feature type="compositionally biased region" description="Polar residues" evidence="1">
    <location>
        <begin position="36"/>
        <end position="49"/>
    </location>
</feature>
<accession>A0A162U0W3</accession>
<evidence type="ECO:0000313" key="3">
    <source>
        <dbReference type="Proteomes" id="UP000077051"/>
    </source>
</evidence>
<keyword evidence="3" id="KW-1185">Reference proteome</keyword>
<dbReference type="InterPro" id="IPR012677">
    <property type="entry name" value="Nucleotide-bd_a/b_plait_sf"/>
</dbReference>
<dbReference type="Gene3D" id="3.30.70.330">
    <property type="match status" value="1"/>
</dbReference>
<dbReference type="OrthoDB" id="336240at2759"/>
<dbReference type="Proteomes" id="UP000077051">
    <property type="component" value="Unassembled WGS sequence"/>
</dbReference>
<evidence type="ECO:0000256" key="1">
    <source>
        <dbReference type="SAM" id="MobiDB-lite"/>
    </source>
</evidence>
<feature type="compositionally biased region" description="Polar residues" evidence="1">
    <location>
        <begin position="1"/>
        <end position="10"/>
    </location>
</feature>
<protein>
    <submittedName>
        <fullName evidence="2">Uncharacterized protein</fullName>
    </submittedName>
</protein>
<reference evidence="2 3" key="1">
    <citation type="submission" date="2015-06" db="EMBL/GenBank/DDBJ databases">
        <title>Expansion of signal transduction pathways in fungi by whole-genome duplication.</title>
        <authorList>
            <consortium name="DOE Joint Genome Institute"/>
            <person name="Corrochano L.M."/>
            <person name="Kuo A."/>
            <person name="Marcet-Houben M."/>
            <person name="Polaino S."/>
            <person name="Salamov A."/>
            <person name="Villalobos J.M."/>
            <person name="Alvarez M.I."/>
            <person name="Avalos J."/>
            <person name="Benito E.P."/>
            <person name="Benoit I."/>
            <person name="Burger G."/>
            <person name="Camino L.P."/>
            <person name="Canovas D."/>
            <person name="Cerda-Olmedo E."/>
            <person name="Cheng J.-F."/>
            <person name="Dominguez A."/>
            <person name="Elias M."/>
            <person name="Eslava A.P."/>
            <person name="Glaser F."/>
            <person name="Grimwood J."/>
            <person name="Gutierrez G."/>
            <person name="Heitman J."/>
            <person name="Henrissat B."/>
            <person name="Iturriaga E.A."/>
            <person name="Lang B.F."/>
            <person name="Lavin J.L."/>
            <person name="Lee S."/>
            <person name="Li W."/>
            <person name="Lindquist E."/>
            <person name="Lopez-Garcia S."/>
            <person name="Luque E.M."/>
            <person name="Marcos A.T."/>
            <person name="Martin J."/>
            <person name="Mccluskey K."/>
            <person name="Medina H.R."/>
            <person name="Miralles-Duran A."/>
            <person name="Miyazaki A."/>
            <person name="Munoz-Torres E."/>
            <person name="Oguiza J.A."/>
            <person name="Ohm R."/>
            <person name="Olmedo M."/>
            <person name="Orejas M."/>
            <person name="Ortiz-Castellanos L."/>
            <person name="Pisabarro A.G."/>
            <person name="Rodriguez-Romero J."/>
            <person name="Ruiz-Herrera J."/>
            <person name="Ruiz-Vazquez R."/>
            <person name="Sanz C."/>
            <person name="Schackwitz W."/>
            <person name="Schmutz J."/>
            <person name="Shahriari M."/>
            <person name="Shelest E."/>
            <person name="Silva-Franco F."/>
            <person name="Soanes D."/>
            <person name="Syed K."/>
            <person name="Tagua V.G."/>
            <person name="Talbot N.J."/>
            <person name="Thon M."/>
            <person name="De Vries R.P."/>
            <person name="Wiebenga A."/>
            <person name="Yadav J.S."/>
            <person name="Braun E.L."/>
            <person name="Baker S."/>
            <person name="Garre V."/>
            <person name="Horwitz B."/>
            <person name="Torres-Martinez S."/>
            <person name="Idnurm A."/>
            <person name="Herrera-Estrella A."/>
            <person name="Gabaldon T."/>
            <person name="Grigoriev I.V."/>
        </authorList>
    </citation>
    <scope>NUCLEOTIDE SEQUENCE [LARGE SCALE GENOMIC DNA]</scope>
    <source>
        <strain evidence="2 3">CBS 277.49</strain>
    </source>
</reference>
<organism evidence="2 3">
    <name type="scientific">Mucor lusitanicus CBS 277.49</name>
    <dbReference type="NCBI Taxonomy" id="747725"/>
    <lineage>
        <taxon>Eukaryota</taxon>
        <taxon>Fungi</taxon>
        <taxon>Fungi incertae sedis</taxon>
        <taxon>Mucoromycota</taxon>
        <taxon>Mucoromycotina</taxon>
        <taxon>Mucoromycetes</taxon>
        <taxon>Mucorales</taxon>
        <taxon>Mucorineae</taxon>
        <taxon>Mucoraceae</taxon>
        <taxon>Mucor</taxon>
    </lineage>
</organism>
<dbReference type="AlphaFoldDB" id="A0A162U0W3"/>